<gene>
    <name evidence="1" type="ORF">OUZ56_021875</name>
</gene>
<accession>A0ABR0AUQ0</accession>
<evidence type="ECO:0000313" key="2">
    <source>
        <dbReference type="Proteomes" id="UP001234178"/>
    </source>
</evidence>
<protein>
    <submittedName>
        <fullName evidence="1">Uncharacterized protein</fullName>
    </submittedName>
</protein>
<dbReference type="EMBL" id="JAOYFB010000039">
    <property type="protein sequence ID" value="KAK4028856.1"/>
    <property type="molecule type" value="Genomic_DNA"/>
</dbReference>
<name>A0ABR0AUQ0_9CRUS</name>
<keyword evidence="2" id="KW-1185">Reference proteome</keyword>
<organism evidence="1 2">
    <name type="scientific">Daphnia magna</name>
    <dbReference type="NCBI Taxonomy" id="35525"/>
    <lineage>
        <taxon>Eukaryota</taxon>
        <taxon>Metazoa</taxon>
        <taxon>Ecdysozoa</taxon>
        <taxon>Arthropoda</taxon>
        <taxon>Crustacea</taxon>
        <taxon>Branchiopoda</taxon>
        <taxon>Diplostraca</taxon>
        <taxon>Cladocera</taxon>
        <taxon>Anomopoda</taxon>
        <taxon>Daphniidae</taxon>
        <taxon>Daphnia</taxon>
    </lineage>
</organism>
<sequence>MPSHKYIMTLKPEMLHYGFPFFKKSDNFWHIFKAVDGKGKIEIVCKAAIVNKSENFYCRTNLCFIVC</sequence>
<proteinExistence type="predicted"/>
<reference evidence="1 2" key="1">
    <citation type="journal article" date="2023" name="Nucleic Acids Res.">
        <title>The hologenome of Daphnia magna reveals possible DNA methylation and microbiome-mediated evolution of the host genome.</title>
        <authorList>
            <person name="Chaturvedi A."/>
            <person name="Li X."/>
            <person name="Dhandapani V."/>
            <person name="Marshall H."/>
            <person name="Kissane S."/>
            <person name="Cuenca-Cambronero M."/>
            <person name="Asole G."/>
            <person name="Calvet F."/>
            <person name="Ruiz-Romero M."/>
            <person name="Marangio P."/>
            <person name="Guigo R."/>
            <person name="Rago D."/>
            <person name="Mirbahai L."/>
            <person name="Eastwood N."/>
            <person name="Colbourne J.K."/>
            <person name="Zhou J."/>
            <person name="Mallon E."/>
            <person name="Orsini L."/>
        </authorList>
    </citation>
    <scope>NUCLEOTIDE SEQUENCE [LARGE SCALE GENOMIC DNA]</scope>
    <source>
        <strain evidence="1">LRV0_1</strain>
    </source>
</reference>
<comment type="caution">
    <text evidence="1">The sequence shown here is derived from an EMBL/GenBank/DDBJ whole genome shotgun (WGS) entry which is preliminary data.</text>
</comment>
<evidence type="ECO:0000313" key="1">
    <source>
        <dbReference type="EMBL" id="KAK4028856.1"/>
    </source>
</evidence>
<dbReference type="Proteomes" id="UP001234178">
    <property type="component" value="Unassembled WGS sequence"/>
</dbReference>